<dbReference type="CDD" id="cd00093">
    <property type="entry name" value="HTH_XRE"/>
    <property type="match status" value="1"/>
</dbReference>
<name>A0A402BAY7_9CHLR</name>
<dbReference type="Proteomes" id="UP000287171">
    <property type="component" value="Unassembled WGS sequence"/>
</dbReference>
<dbReference type="GO" id="GO:0003677">
    <property type="term" value="F:DNA binding"/>
    <property type="evidence" value="ECO:0007669"/>
    <property type="project" value="InterPro"/>
</dbReference>
<reference evidence="2" key="1">
    <citation type="submission" date="2018-12" db="EMBL/GenBank/DDBJ databases">
        <title>Tengunoibacter tsumagoiensis gen. nov., sp. nov., Dictyobacter kobayashii sp. nov., D. alpinus sp. nov., and D. joshuensis sp. nov. and description of Dictyobacteraceae fam. nov. within the order Ktedonobacterales isolated from Tengu-no-mugimeshi.</title>
        <authorList>
            <person name="Wang C.M."/>
            <person name="Zheng Y."/>
            <person name="Sakai Y."/>
            <person name="Toyoda A."/>
            <person name="Minakuchi Y."/>
            <person name="Abe K."/>
            <person name="Yokota A."/>
            <person name="Yabe S."/>
        </authorList>
    </citation>
    <scope>NUCLEOTIDE SEQUENCE [LARGE SCALE GENOMIC DNA]</scope>
    <source>
        <strain evidence="2">Uno16</strain>
    </source>
</reference>
<dbReference type="InterPro" id="IPR010982">
    <property type="entry name" value="Lambda_DNA-bd_dom_sf"/>
</dbReference>
<evidence type="ECO:0008006" key="3">
    <source>
        <dbReference type="Google" id="ProtNLM"/>
    </source>
</evidence>
<comment type="caution">
    <text evidence="1">The sequence shown here is derived from an EMBL/GenBank/DDBJ whole genome shotgun (WGS) entry which is preliminary data.</text>
</comment>
<dbReference type="AlphaFoldDB" id="A0A402BAY7"/>
<dbReference type="InterPro" id="IPR001387">
    <property type="entry name" value="Cro/C1-type_HTH"/>
</dbReference>
<protein>
    <recommendedName>
        <fullName evidence="3">HTH cro/C1-type domain-containing protein</fullName>
    </recommendedName>
</protein>
<accession>A0A402BAY7</accession>
<evidence type="ECO:0000313" key="2">
    <source>
        <dbReference type="Proteomes" id="UP000287171"/>
    </source>
</evidence>
<organism evidence="1 2">
    <name type="scientific">Dictyobacter alpinus</name>
    <dbReference type="NCBI Taxonomy" id="2014873"/>
    <lineage>
        <taxon>Bacteria</taxon>
        <taxon>Bacillati</taxon>
        <taxon>Chloroflexota</taxon>
        <taxon>Ktedonobacteria</taxon>
        <taxon>Ktedonobacterales</taxon>
        <taxon>Dictyobacteraceae</taxon>
        <taxon>Dictyobacter</taxon>
    </lineage>
</organism>
<dbReference type="EMBL" id="BIFT01000001">
    <property type="protein sequence ID" value="GCE28591.1"/>
    <property type="molecule type" value="Genomic_DNA"/>
</dbReference>
<dbReference type="SUPFAM" id="SSF47413">
    <property type="entry name" value="lambda repressor-like DNA-binding domains"/>
    <property type="match status" value="1"/>
</dbReference>
<keyword evidence="2" id="KW-1185">Reference proteome</keyword>
<dbReference type="Gene3D" id="1.10.260.40">
    <property type="entry name" value="lambda repressor-like DNA-binding domains"/>
    <property type="match status" value="1"/>
</dbReference>
<proteinExistence type="predicted"/>
<sequence length="43" mass="5513">MVRNERLRQQRIQRNWRQQDVANHIGTTTITIQRWKHYLHFPW</sequence>
<evidence type="ECO:0000313" key="1">
    <source>
        <dbReference type="EMBL" id="GCE28591.1"/>
    </source>
</evidence>
<gene>
    <name evidence="1" type="ORF">KDA_40750</name>
</gene>
<dbReference type="RefSeq" id="WP_126628793.1">
    <property type="nucleotide sequence ID" value="NZ_BIFT01000001.1"/>
</dbReference>